<evidence type="ECO:0000259" key="1">
    <source>
        <dbReference type="Pfam" id="PF03184"/>
    </source>
</evidence>
<accession>A0A9X0CEF8</accession>
<evidence type="ECO:0000313" key="3">
    <source>
        <dbReference type="Proteomes" id="UP001163046"/>
    </source>
</evidence>
<dbReference type="GO" id="GO:0003676">
    <property type="term" value="F:nucleic acid binding"/>
    <property type="evidence" value="ECO:0007669"/>
    <property type="project" value="InterPro"/>
</dbReference>
<dbReference type="Pfam" id="PF03184">
    <property type="entry name" value="DDE_1"/>
    <property type="match status" value="1"/>
</dbReference>
<comment type="caution">
    <text evidence="2">The sequence shown here is derived from an EMBL/GenBank/DDBJ whole genome shotgun (WGS) entry which is preliminary data.</text>
</comment>
<dbReference type="Proteomes" id="UP001163046">
    <property type="component" value="Unassembled WGS sequence"/>
</dbReference>
<gene>
    <name evidence="2" type="ORF">OS493_020855</name>
</gene>
<name>A0A9X0CEF8_9CNID</name>
<dbReference type="EMBL" id="MU827790">
    <property type="protein sequence ID" value="KAJ7331153.1"/>
    <property type="molecule type" value="Genomic_DNA"/>
</dbReference>
<proteinExistence type="predicted"/>
<organism evidence="2 3">
    <name type="scientific">Desmophyllum pertusum</name>
    <dbReference type="NCBI Taxonomy" id="174260"/>
    <lineage>
        <taxon>Eukaryota</taxon>
        <taxon>Metazoa</taxon>
        <taxon>Cnidaria</taxon>
        <taxon>Anthozoa</taxon>
        <taxon>Hexacorallia</taxon>
        <taxon>Scleractinia</taxon>
        <taxon>Caryophylliina</taxon>
        <taxon>Caryophylliidae</taxon>
        <taxon>Desmophyllum</taxon>
    </lineage>
</organism>
<protein>
    <recommendedName>
        <fullName evidence="1">DDE-1 domain-containing protein</fullName>
    </recommendedName>
</protein>
<keyword evidence="3" id="KW-1185">Reference proteome</keyword>
<evidence type="ECO:0000313" key="2">
    <source>
        <dbReference type="EMBL" id="KAJ7331153.1"/>
    </source>
</evidence>
<dbReference type="InterPro" id="IPR004875">
    <property type="entry name" value="DDE_SF_endonuclease_dom"/>
</dbReference>
<feature type="domain" description="DDE-1" evidence="1">
    <location>
        <begin position="55"/>
        <end position="185"/>
    </location>
</feature>
<reference evidence="2" key="1">
    <citation type="submission" date="2023-01" db="EMBL/GenBank/DDBJ databases">
        <title>Genome assembly of the deep-sea coral Lophelia pertusa.</title>
        <authorList>
            <person name="Herrera S."/>
            <person name="Cordes E."/>
        </authorList>
    </citation>
    <scope>NUCLEOTIDE SEQUENCE</scope>
    <source>
        <strain evidence="2">USNM1676648</strain>
        <tissue evidence="2">Polyp</tissue>
    </source>
</reference>
<sequence length="249" mass="28936">MKTQRRRNKSSTVDPKYGRWMPKVPLPFVNEQDKTYDTLGAKQVWVSQPSSGLDKRQATLQLCIRADGEQNVKPALIFRGKGREERKQNAWMNEEINMQWVQGTLIPGIGNDKEEKVLFADNVSFQQRQQFHETCRNQINTTVYMLPENHTDKIQPIDAGCGRMMKVKIGAAMETRLEEENNLDKWQDRLSAKDRRILMTQWTGELWSELSNEQTFLKRLFEKTGCLLTADGSDDVKISPQGWKIIRFK</sequence>
<dbReference type="OrthoDB" id="5983378at2759"/>
<dbReference type="AlphaFoldDB" id="A0A9X0CEF8"/>